<dbReference type="SMART" id="SM00174">
    <property type="entry name" value="RHO"/>
    <property type="match status" value="1"/>
</dbReference>
<name>A0A8H7XZU8_PSICU</name>
<keyword evidence="2" id="KW-0488">Methylation</keyword>
<dbReference type="PROSITE" id="PS51419">
    <property type="entry name" value="RAB"/>
    <property type="match status" value="1"/>
</dbReference>
<comment type="similarity">
    <text evidence="1">Belongs to the small GTPase superfamily. Rho family.</text>
</comment>
<dbReference type="SMART" id="SM00173">
    <property type="entry name" value="RAS"/>
    <property type="match status" value="1"/>
</dbReference>
<dbReference type="InterPro" id="IPR003578">
    <property type="entry name" value="Small_GTPase_Rho"/>
</dbReference>
<dbReference type="SMART" id="SM00175">
    <property type="entry name" value="RAB"/>
    <property type="match status" value="1"/>
</dbReference>
<keyword evidence="4" id="KW-0342">GTP-binding</keyword>
<protein>
    <submittedName>
        <fullName evidence="5">Uncharacterized protein</fullName>
    </submittedName>
</protein>
<sequence length="212" mass="23557">MDVSGSSRRWRGGQGVDSCGVLQVVIQLNAYAQTSLLIKYTTNIFPTDYIPTVFDTHTAHHWVNKTDEYHIDLFDASGGEYYNRLRPLLYPSTDIFLLCFSVVEHASFENIRTIWAPEVAHHLPSAAVLVVGTKTDLCDDATTLDALHDRHTAPIQRQQGVALCKEIGAGGYVECSSRTGFGIRAVFEEAIKLVVSSSERKVPESPRRCVIM</sequence>
<dbReference type="PRINTS" id="PR00449">
    <property type="entry name" value="RASTRNSFRMNG"/>
</dbReference>
<dbReference type="PANTHER" id="PTHR24072">
    <property type="entry name" value="RHO FAMILY GTPASE"/>
    <property type="match status" value="1"/>
</dbReference>
<accession>A0A8H7XZU8</accession>
<dbReference type="EMBL" id="JAFIQS010000005">
    <property type="protein sequence ID" value="KAG5168684.1"/>
    <property type="molecule type" value="Genomic_DNA"/>
</dbReference>
<dbReference type="NCBIfam" id="TIGR00231">
    <property type="entry name" value="small_GTP"/>
    <property type="match status" value="1"/>
</dbReference>
<dbReference type="InterPro" id="IPR001806">
    <property type="entry name" value="Small_GTPase"/>
</dbReference>
<dbReference type="GO" id="GO:0005525">
    <property type="term" value="F:GTP binding"/>
    <property type="evidence" value="ECO:0007669"/>
    <property type="project" value="UniProtKB-KW"/>
</dbReference>
<dbReference type="InterPro" id="IPR027417">
    <property type="entry name" value="P-loop_NTPase"/>
</dbReference>
<dbReference type="FunFam" id="3.40.50.300:FF:001179">
    <property type="entry name" value="Rho family GTPase"/>
    <property type="match status" value="1"/>
</dbReference>
<evidence type="ECO:0000313" key="5">
    <source>
        <dbReference type="EMBL" id="KAG5168684.1"/>
    </source>
</evidence>
<evidence type="ECO:0000256" key="4">
    <source>
        <dbReference type="ARBA" id="ARBA00023134"/>
    </source>
</evidence>
<dbReference type="CDD" id="cd00157">
    <property type="entry name" value="Rho"/>
    <property type="match status" value="1"/>
</dbReference>
<evidence type="ECO:0000256" key="1">
    <source>
        <dbReference type="ARBA" id="ARBA00010142"/>
    </source>
</evidence>
<dbReference type="SUPFAM" id="SSF52540">
    <property type="entry name" value="P-loop containing nucleoside triphosphate hydrolases"/>
    <property type="match status" value="1"/>
</dbReference>
<dbReference type="AlphaFoldDB" id="A0A8H7XZU8"/>
<organism evidence="5">
    <name type="scientific">Psilocybe cubensis</name>
    <name type="common">Psychedelic mushroom</name>
    <name type="synonym">Stropharia cubensis</name>
    <dbReference type="NCBI Taxonomy" id="181762"/>
    <lineage>
        <taxon>Eukaryota</taxon>
        <taxon>Fungi</taxon>
        <taxon>Dikarya</taxon>
        <taxon>Basidiomycota</taxon>
        <taxon>Agaricomycotina</taxon>
        <taxon>Agaricomycetes</taxon>
        <taxon>Agaricomycetidae</taxon>
        <taxon>Agaricales</taxon>
        <taxon>Agaricineae</taxon>
        <taxon>Strophariaceae</taxon>
        <taxon>Psilocybe</taxon>
    </lineage>
</organism>
<dbReference type="GO" id="GO:0007264">
    <property type="term" value="P:small GTPase-mediated signal transduction"/>
    <property type="evidence" value="ECO:0007669"/>
    <property type="project" value="InterPro"/>
</dbReference>
<dbReference type="PROSITE" id="PS51420">
    <property type="entry name" value="RHO"/>
    <property type="match status" value="1"/>
</dbReference>
<comment type="caution">
    <text evidence="5">The sequence shown here is derived from an EMBL/GenBank/DDBJ whole genome shotgun (WGS) entry which is preliminary data.</text>
</comment>
<dbReference type="Pfam" id="PF00071">
    <property type="entry name" value="Ras"/>
    <property type="match status" value="1"/>
</dbReference>
<dbReference type="GO" id="GO:0003924">
    <property type="term" value="F:GTPase activity"/>
    <property type="evidence" value="ECO:0007669"/>
    <property type="project" value="InterPro"/>
</dbReference>
<reference evidence="5" key="1">
    <citation type="submission" date="2021-02" db="EMBL/GenBank/DDBJ databases">
        <title>Psilocybe cubensis genome.</title>
        <authorList>
            <person name="Mckernan K.J."/>
            <person name="Crawford S."/>
            <person name="Trippe A."/>
            <person name="Kane L.T."/>
            <person name="Mclaughlin S."/>
        </authorList>
    </citation>
    <scope>NUCLEOTIDE SEQUENCE [LARGE SCALE GENOMIC DNA]</scope>
    <source>
        <strain evidence="5">MGC-MH-2018</strain>
    </source>
</reference>
<evidence type="ECO:0000256" key="3">
    <source>
        <dbReference type="ARBA" id="ARBA00022741"/>
    </source>
</evidence>
<gene>
    <name evidence="5" type="ORF">JR316_005236</name>
</gene>
<proteinExistence type="inferred from homology"/>
<evidence type="ECO:0000256" key="2">
    <source>
        <dbReference type="ARBA" id="ARBA00022481"/>
    </source>
</evidence>
<dbReference type="PROSITE" id="PS51421">
    <property type="entry name" value="RAS"/>
    <property type="match status" value="1"/>
</dbReference>
<dbReference type="Gene3D" id="3.40.50.300">
    <property type="entry name" value="P-loop containing nucleotide triphosphate hydrolases"/>
    <property type="match status" value="1"/>
</dbReference>
<keyword evidence="3" id="KW-0547">Nucleotide-binding</keyword>
<dbReference type="InterPro" id="IPR005225">
    <property type="entry name" value="Small_GTP-bd"/>
</dbReference>